<dbReference type="InterPro" id="IPR012338">
    <property type="entry name" value="Beta-lactam/transpept-like"/>
</dbReference>
<reference evidence="5 6" key="1">
    <citation type="submission" date="2015-07" db="EMBL/GenBank/DDBJ databases">
        <title>Genome sequencing of Kibdelosporangium phytohabitans.</title>
        <authorList>
            <person name="Qin S."/>
            <person name="Xing K."/>
        </authorList>
    </citation>
    <scope>NUCLEOTIDE SEQUENCE [LARGE SCALE GENOMIC DNA]</scope>
    <source>
        <strain evidence="5 6">KLBMP1111</strain>
    </source>
</reference>
<feature type="compositionally biased region" description="Basic and acidic residues" evidence="3">
    <location>
        <begin position="86"/>
        <end position="97"/>
    </location>
</feature>
<feature type="compositionally biased region" description="Polar residues" evidence="3">
    <location>
        <begin position="115"/>
        <end position="124"/>
    </location>
</feature>
<feature type="compositionally biased region" description="Polar residues" evidence="3">
    <location>
        <begin position="312"/>
        <end position="322"/>
    </location>
</feature>
<protein>
    <recommendedName>
        <fullName evidence="7">Peptidase S13</fullName>
    </recommendedName>
</protein>
<name>A0A0N9HIS0_9PSEU</name>
<organism evidence="5 6">
    <name type="scientific">Kibdelosporangium phytohabitans</name>
    <dbReference type="NCBI Taxonomy" id="860235"/>
    <lineage>
        <taxon>Bacteria</taxon>
        <taxon>Bacillati</taxon>
        <taxon>Actinomycetota</taxon>
        <taxon>Actinomycetes</taxon>
        <taxon>Pseudonocardiales</taxon>
        <taxon>Pseudonocardiaceae</taxon>
        <taxon>Kibdelosporangium</taxon>
    </lineage>
</organism>
<feature type="compositionally biased region" description="Polar residues" evidence="3">
    <location>
        <begin position="404"/>
        <end position="416"/>
    </location>
</feature>
<keyword evidence="4" id="KW-1133">Transmembrane helix</keyword>
<dbReference type="GO" id="GO:0004185">
    <property type="term" value="F:serine-type carboxypeptidase activity"/>
    <property type="evidence" value="ECO:0007669"/>
    <property type="project" value="InterPro"/>
</dbReference>
<evidence type="ECO:0000256" key="4">
    <source>
        <dbReference type="SAM" id="Phobius"/>
    </source>
</evidence>
<evidence type="ECO:0000313" key="6">
    <source>
        <dbReference type="Proteomes" id="UP000063699"/>
    </source>
</evidence>
<dbReference type="Gene3D" id="3.40.710.10">
    <property type="entry name" value="DD-peptidase/beta-lactamase superfamily"/>
    <property type="match status" value="2"/>
</dbReference>
<proteinExistence type="inferred from homology"/>
<sequence length="1167" mass="120027">MPDQDNPAWPTADDDRPAPGFPQVDPDKPESPPQRATPQEPPRAMPMRIEPGRPPRPAQLKSDPPPGASTWFESPGEPPRAAPVRIEPRDPRKKTENPKPVTDPAGEKNPPVTGSGETTVSAPSLFTPRPPDGDRAESPEAAKPPRSESAEATARTEPVQPPADEAQSADYGPQPVEAEPSSPEPARDAAPQEQPGDGAAESTARSEPVAQPGKGAQEPGPAEPQDKGGEFEPFSQPLFSPPPRPEDLTRGPQASDAQPESLFTPHSRSAPAESGESEATVRSEPGAEAFSQSLFAPTTRSASKNPPEADTTGDSAAESTARSEPVRPQDPDRSGEVSAEAWPSEAARPPRESRAGLESAGDGRFSTPARNEPVRHGADEPAAADDSSAEATMRSLPVQPPQPQRETGGSPKNATPESGEGSLFTPTREPMRPQDRRGARPGPQQPESGGPARNEPIRPPQLPRGAAAVGLESSGEGPIAGPVRNESQRQEPGPFDGPTRSEPMRPQDRRGARPGPQQPESGGPARNEPIRPPQLPRGAAAMGLESSGEGPFAAPTRSEPLRQPGGGQQRPPQGPRGLETAREGPFAAPTRSEPMRPPQRPMAGPPMGLETSGEGPFAVPTRSEPMRPPGARPDAPTRPGGEPVRPPAGLETSGKPVDHGQFAATIRTEPVRPPAEETEPPFPLGSDDDPPAPPSDGDTPKGKRPRKGLFVLAALVLVIALGAGVVFFVPGVRAKLGLGGSDADEAVAPPPSPVAFTPSIKGAGGGAPAPTQQGVQGVLAGPAGNAALGTLTGTVIDPASGNVLWNKASNTPLTPASTTKLLTAAAALLKLPHGQQFSTKVVAGPQPGSVIVVGGGDGTLNSLPAGKNSVFPGSPRLDDLVAQVKAKGPVSQVFLDRTRYTADNLAPGVLPGDVAEGYISPITPLMMDGARQDPTKDKSPRSANPPRTVAAEFAKRIGASVAASPEVTAPADAQVLGEVRSAPLTELVDQFLQASDNVLADVVAREVAIAAGEEPSFQGVHKATLKVLAENGFDVTGAELFDGSGMSTSNKTTSLLLAKVLAAAAGDGKDEKSAKLRPMLGGLPVAGGSGTLEGRFAAGQPAAGGRGWVRAKTGTLPLAGINSLAGVVLDTDGRLLVFALMTNGSDTIQARPALDAVAAALRTCGCK</sequence>
<comment type="similarity">
    <text evidence="1">Belongs to the peptidase S13 family.</text>
</comment>
<feature type="compositionally biased region" description="Pro residues" evidence="3">
    <location>
        <begin position="595"/>
        <end position="604"/>
    </location>
</feature>
<dbReference type="GO" id="GO:0000270">
    <property type="term" value="P:peptidoglycan metabolic process"/>
    <property type="evidence" value="ECO:0007669"/>
    <property type="project" value="TreeGrafter"/>
</dbReference>
<evidence type="ECO:0000256" key="1">
    <source>
        <dbReference type="ARBA" id="ARBA00006096"/>
    </source>
</evidence>
<dbReference type="STRING" id="860235.AOZ06_02170"/>
<dbReference type="InterPro" id="IPR000667">
    <property type="entry name" value="Peptidase_S13"/>
</dbReference>
<dbReference type="EMBL" id="CP012752">
    <property type="protein sequence ID" value="ALG05880.1"/>
    <property type="molecule type" value="Genomic_DNA"/>
</dbReference>
<evidence type="ECO:0000256" key="3">
    <source>
        <dbReference type="SAM" id="MobiDB-lite"/>
    </source>
</evidence>
<accession>A0A0N9HIS0</accession>
<evidence type="ECO:0008006" key="7">
    <source>
        <dbReference type="Google" id="ProtNLM"/>
    </source>
</evidence>
<feature type="compositionally biased region" description="Basic and acidic residues" evidence="3">
    <location>
        <begin position="429"/>
        <end position="438"/>
    </location>
</feature>
<feature type="compositionally biased region" description="Basic and acidic residues" evidence="3">
    <location>
        <begin position="930"/>
        <end position="940"/>
    </location>
</feature>
<feature type="compositionally biased region" description="Pro residues" evidence="3">
    <location>
        <begin position="52"/>
        <end position="67"/>
    </location>
</feature>
<keyword evidence="2" id="KW-0378">Hydrolase</keyword>
<feature type="compositionally biased region" description="Low complexity" evidence="3">
    <location>
        <begin position="380"/>
        <end position="391"/>
    </location>
</feature>
<feature type="compositionally biased region" description="Basic and acidic residues" evidence="3">
    <location>
        <begin position="324"/>
        <end position="335"/>
    </location>
</feature>
<dbReference type="GO" id="GO:0006508">
    <property type="term" value="P:proteolysis"/>
    <property type="evidence" value="ECO:0007669"/>
    <property type="project" value="InterPro"/>
</dbReference>
<dbReference type="SUPFAM" id="SSF56601">
    <property type="entry name" value="beta-lactamase/transpeptidase-like"/>
    <property type="match status" value="1"/>
</dbReference>
<feature type="region of interest" description="Disordered" evidence="3">
    <location>
        <begin position="927"/>
        <end position="947"/>
    </location>
</feature>
<evidence type="ECO:0000256" key="2">
    <source>
        <dbReference type="ARBA" id="ARBA00022801"/>
    </source>
</evidence>
<keyword evidence="4" id="KW-0812">Transmembrane</keyword>
<feature type="region of interest" description="Disordered" evidence="3">
    <location>
        <begin position="1"/>
        <end position="704"/>
    </location>
</feature>
<evidence type="ECO:0000313" key="5">
    <source>
        <dbReference type="EMBL" id="ALG05880.1"/>
    </source>
</evidence>
<keyword evidence="4" id="KW-0472">Membrane</keyword>
<feature type="compositionally biased region" description="Polar residues" evidence="3">
    <location>
        <begin position="290"/>
        <end position="304"/>
    </location>
</feature>
<dbReference type="AlphaFoldDB" id="A0A0N9HIS0"/>
<dbReference type="PRINTS" id="PR00922">
    <property type="entry name" value="DADACBPTASE3"/>
</dbReference>
<keyword evidence="6" id="KW-1185">Reference proteome</keyword>
<dbReference type="KEGG" id="kphy:AOZ06_02170"/>
<dbReference type="PANTHER" id="PTHR30023:SF0">
    <property type="entry name" value="PENICILLIN-SENSITIVE CARBOXYPEPTIDASE A"/>
    <property type="match status" value="1"/>
</dbReference>
<feature type="compositionally biased region" description="Basic and acidic residues" evidence="3">
    <location>
        <begin position="131"/>
        <end position="149"/>
    </location>
</feature>
<dbReference type="Pfam" id="PF02113">
    <property type="entry name" value="Peptidase_S13"/>
    <property type="match status" value="2"/>
</dbReference>
<feature type="transmembrane region" description="Helical" evidence="4">
    <location>
        <begin position="709"/>
        <end position="729"/>
    </location>
</feature>
<dbReference type="Proteomes" id="UP000063699">
    <property type="component" value="Chromosome"/>
</dbReference>
<dbReference type="NCBIfam" id="TIGR00666">
    <property type="entry name" value="PBP4"/>
    <property type="match status" value="1"/>
</dbReference>
<dbReference type="PANTHER" id="PTHR30023">
    <property type="entry name" value="D-ALANYL-D-ALANINE CARBOXYPEPTIDASE"/>
    <property type="match status" value="1"/>
</dbReference>
<gene>
    <name evidence="5" type="ORF">AOZ06_02170</name>
</gene>
<feature type="compositionally biased region" description="Basic and acidic residues" evidence="3">
    <location>
        <begin position="502"/>
        <end position="511"/>
    </location>
</feature>